<feature type="domain" description="Peptidase M12A" evidence="20">
    <location>
        <begin position="94"/>
        <end position="289"/>
    </location>
</feature>
<dbReference type="PANTHER" id="PTHR10127:SF793">
    <property type="entry name" value="ZINC METALLOPROTEINASE NAS-31"/>
    <property type="match status" value="1"/>
</dbReference>
<feature type="domain" description="CUB" evidence="18">
    <location>
        <begin position="331"/>
        <end position="446"/>
    </location>
</feature>
<dbReference type="InterPro" id="IPR003582">
    <property type="entry name" value="ShKT_dom"/>
</dbReference>
<dbReference type="InterPro" id="IPR000859">
    <property type="entry name" value="CUB_dom"/>
</dbReference>
<keyword evidence="3" id="KW-0964">Secreted</keyword>
<evidence type="ECO:0000256" key="9">
    <source>
        <dbReference type="ARBA" id="ARBA00022833"/>
    </source>
</evidence>
<keyword evidence="4" id="KW-0245">EGF-like domain</keyword>
<feature type="binding site" evidence="15">
    <location>
        <position position="196"/>
    </location>
    <ligand>
        <name>Zn(2+)</name>
        <dbReference type="ChEBI" id="CHEBI:29105"/>
        <note>catalytic</note>
    </ligand>
</feature>
<evidence type="ECO:0000259" key="19">
    <source>
        <dbReference type="PROSITE" id="PS51670"/>
    </source>
</evidence>
<keyword evidence="7 16" id="KW-0732">Signal</keyword>
<gene>
    <name evidence="21" type="ORF">CYNAS_LOCUS3263</name>
</gene>
<dbReference type="InterPro" id="IPR000742">
    <property type="entry name" value="EGF"/>
</dbReference>
<evidence type="ECO:0000256" key="8">
    <source>
        <dbReference type="ARBA" id="ARBA00022801"/>
    </source>
</evidence>
<evidence type="ECO:0000256" key="16">
    <source>
        <dbReference type="RuleBase" id="RU361183"/>
    </source>
</evidence>
<dbReference type="AlphaFoldDB" id="A0AA36GK96"/>
<evidence type="ECO:0000256" key="14">
    <source>
        <dbReference type="PROSITE-ProRule" id="PRU01005"/>
    </source>
</evidence>
<dbReference type="PROSITE" id="PS51864">
    <property type="entry name" value="ASTACIN"/>
    <property type="match status" value="1"/>
</dbReference>
<feature type="disulfide bond" evidence="14">
    <location>
        <begin position="657"/>
        <end position="675"/>
    </location>
</feature>
<comment type="cofactor">
    <cofactor evidence="15 16">
        <name>Zn(2+)</name>
        <dbReference type="ChEBI" id="CHEBI:29105"/>
    </cofactor>
    <text evidence="15 16">Binds 1 zinc ion per subunit.</text>
</comment>
<feature type="binding site" evidence="15">
    <location>
        <position position="186"/>
    </location>
    <ligand>
        <name>Zn(2+)</name>
        <dbReference type="ChEBI" id="CHEBI:29105"/>
        <note>catalytic</note>
    </ligand>
</feature>
<dbReference type="GO" id="GO:0005576">
    <property type="term" value="C:extracellular region"/>
    <property type="evidence" value="ECO:0007669"/>
    <property type="project" value="UniProtKB-SubCell"/>
</dbReference>
<accession>A0AA36GK96</accession>
<dbReference type="GO" id="GO:0004222">
    <property type="term" value="F:metalloendopeptidase activity"/>
    <property type="evidence" value="ECO:0007669"/>
    <property type="project" value="UniProtKB-UniRule"/>
</dbReference>
<evidence type="ECO:0000313" key="22">
    <source>
        <dbReference type="Proteomes" id="UP001176961"/>
    </source>
</evidence>
<dbReference type="SMART" id="SM00235">
    <property type="entry name" value="ZnMc"/>
    <property type="match status" value="1"/>
</dbReference>
<dbReference type="SUPFAM" id="SSF55486">
    <property type="entry name" value="Metalloproteases ('zincins'), catalytic domain"/>
    <property type="match status" value="1"/>
</dbReference>
<feature type="signal peptide" evidence="16">
    <location>
        <begin position="1"/>
        <end position="19"/>
    </location>
</feature>
<evidence type="ECO:0000256" key="17">
    <source>
        <dbReference type="SAM" id="MobiDB-lite"/>
    </source>
</evidence>
<dbReference type="GO" id="GO:0008270">
    <property type="term" value="F:zinc ion binding"/>
    <property type="evidence" value="ECO:0007669"/>
    <property type="project" value="UniProtKB-UniRule"/>
</dbReference>
<organism evidence="21 22">
    <name type="scientific">Cylicocyclus nassatus</name>
    <name type="common">Nematode worm</name>
    <dbReference type="NCBI Taxonomy" id="53992"/>
    <lineage>
        <taxon>Eukaryota</taxon>
        <taxon>Metazoa</taxon>
        <taxon>Ecdysozoa</taxon>
        <taxon>Nematoda</taxon>
        <taxon>Chromadorea</taxon>
        <taxon>Rhabditida</taxon>
        <taxon>Rhabditina</taxon>
        <taxon>Rhabditomorpha</taxon>
        <taxon>Strongyloidea</taxon>
        <taxon>Strongylidae</taxon>
        <taxon>Cylicocyclus</taxon>
    </lineage>
</organism>
<keyword evidence="6 15" id="KW-0479">Metal-binding</keyword>
<feature type="active site" evidence="15">
    <location>
        <position position="187"/>
    </location>
</feature>
<keyword evidence="12 14" id="KW-1015">Disulfide bond</keyword>
<keyword evidence="22" id="KW-1185">Reference proteome</keyword>
<evidence type="ECO:0000256" key="13">
    <source>
        <dbReference type="ARBA" id="ARBA00023180"/>
    </source>
</evidence>
<evidence type="ECO:0000256" key="6">
    <source>
        <dbReference type="ARBA" id="ARBA00022723"/>
    </source>
</evidence>
<sequence>MKTFSILITIAFTFHNTFSADEKYDQIPAETEEELIQARQNLLPIGEDPPIQSIYEINEKSNLSKYFYQGDILLTAPQAVRIAERTTPIRRKRQAFRDAYYPDTIWNNTVYYYFDDTTTVAMIKAFRAAAAFWENNTCLRFEENEKSPDRIRVFKGVGCWSYIGRIGGRQDLCLGDGCETAGIASHELGHALGFFHTQSRHDRDENIKVIIENIKPQYVDQFDKETKETNYNYDMPYDYGSIMQYGLKSASKNDEPTMLALDALYTEAMGSDIVAFYDISMINEHYGCKEKCKSSGTECHNGGFPNPNNCNICICPSGYGGTLCNERPPGCGETLIAGPSYSQMISVVGDGSKRKKLYFSQCAYWIEAPADKHVEVRFDNYRGYYGDGCIYGGVEIKSHPDQLRTGYRFCSPSNEGTVLVSPSNRLPVITFNRYYRSHITLSYRYVDEVPATDPATTQSADEKTAPPDITTPSPNIEDPSATTESINQETDVLPPNLTTPSPEIEDPSATTELINQETDVVPPDIATPSPIIEDPSATTESSEQGTDVAIIDTAPPSDPEDPPATMLPTEQATDVAPADVTTFPPNTEDPSAITEVDDQEEYVEPTENTRPEPFGVGNLMTSAKPIDSLMTTPLSPSAAELPTTTGPSVCIDLSPDCSILASHGYCRFPSIRMRCLKSCKVC</sequence>
<dbReference type="InterPro" id="IPR034035">
    <property type="entry name" value="Astacin-like_dom"/>
</dbReference>
<feature type="binding site" evidence="15">
    <location>
        <position position="190"/>
    </location>
    <ligand>
        <name>Zn(2+)</name>
        <dbReference type="ChEBI" id="CHEBI:29105"/>
        <note>catalytic</note>
    </ligand>
</feature>
<evidence type="ECO:0000313" key="21">
    <source>
        <dbReference type="EMBL" id="CAJ0591280.1"/>
    </source>
</evidence>
<keyword evidence="8 15" id="KW-0378">Hydrolase</keyword>
<dbReference type="Pfam" id="PF01400">
    <property type="entry name" value="Astacin"/>
    <property type="match status" value="1"/>
</dbReference>
<comment type="caution">
    <text evidence="14">Lacks conserved residue(s) required for the propagation of feature annotation.</text>
</comment>
<name>A0AA36GK96_CYLNA</name>
<dbReference type="EC" id="3.4.24.-" evidence="16"/>
<comment type="caution">
    <text evidence="21">The sequence shown here is derived from an EMBL/GenBank/DDBJ whole genome shotgun (WGS) entry which is preliminary data.</text>
</comment>
<dbReference type="InterPro" id="IPR035914">
    <property type="entry name" value="Sperma_CUB_dom_sf"/>
</dbReference>
<dbReference type="PROSITE" id="PS51670">
    <property type="entry name" value="SHKT"/>
    <property type="match status" value="1"/>
</dbReference>
<evidence type="ECO:0000259" key="20">
    <source>
        <dbReference type="PROSITE" id="PS51864"/>
    </source>
</evidence>
<reference evidence="21" key="1">
    <citation type="submission" date="2023-07" db="EMBL/GenBank/DDBJ databases">
        <authorList>
            <consortium name="CYATHOMIX"/>
        </authorList>
    </citation>
    <scope>NUCLEOTIDE SEQUENCE</scope>
    <source>
        <strain evidence="21">N/A</strain>
    </source>
</reference>
<keyword evidence="11" id="KW-0865">Zymogen</keyword>
<evidence type="ECO:0000256" key="3">
    <source>
        <dbReference type="ARBA" id="ARBA00022525"/>
    </source>
</evidence>
<feature type="region of interest" description="Disordered" evidence="17">
    <location>
        <begin position="520"/>
        <end position="617"/>
    </location>
</feature>
<evidence type="ECO:0000256" key="2">
    <source>
        <dbReference type="ARBA" id="ARBA00004613"/>
    </source>
</evidence>
<feature type="chain" id="PRO_5041484834" description="Metalloendopeptidase" evidence="16">
    <location>
        <begin position="20"/>
        <end position="682"/>
    </location>
</feature>
<dbReference type="PROSITE" id="PS01186">
    <property type="entry name" value="EGF_2"/>
    <property type="match status" value="1"/>
</dbReference>
<feature type="compositionally biased region" description="Polar residues" evidence="17">
    <location>
        <begin position="536"/>
        <end position="545"/>
    </location>
</feature>
<dbReference type="FunFam" id="3.40.390.10:FF:000048">
    <property type="entry name" value="Zinc metalloproteinase"/>
    <property type="match status" value="1"/>
</dbReference>
<dbReference type="InterPro" id="IPR024079">
    <property type="entry name" value="MetalloPept_cat_dom_sf"/>
</dbReference>
<feature type="region of interest" description="Disordered" evidence="17">
    <location>
        <begin position="453"/>
        <end position="507"/>
    </location>
</feature>
<dbReference type="SUPFAM" id="SSF49854">
    <property type="entry name" value="Spermadhesin, CUB domain"/>
    <property type="match status" value="1"/>
</dbReference>
<dbReference type="PRINTS" id="PR00480">
    <property type="entry name" value="ASTACIN"/>
</dbReference>
<feature type="compositionally biased region" description="Polar residues" evidence="17">
    <location>
        <begin position="470"/>
        <end position="501"/>
    </location>
</feature>
<keyword evidence="10 15" id="KW-0482">Metalloprotease</keyword>
<keyword evidence="5 15" id="KW-0645">Protease</keyword>
<dbReference type="GO" id="GO:0006508">
    <property type="term" value="P:proteolysis"/>
    <property type="evidence" value="ECO:0007669"/>
    <property type="project" value="UniProtKB-KW"/>
</dbReference>
<protein>
    <recommendedName>
        <fullName evidence="16">Metalloendopeptidase</fullName>
        <ecNumber evidence="16">3.4.24.-</ecNumber>
    </recommendedName>
</protein>
<keyword evidence="9 15" id="KW-0862">Zinc</keyword>
<evidence type="ECO:0000259" key="18">
    <source>
        <dbReference type="PROSITE" id="PS01180"/>
    </source>
</evidence>
<comment type="subcellular location">
    <subcellularLocation>
        <location evidence="2">Secreted</location>
    </subcellularLocation>
</comment>
<evidence type="ECO:0000256" key="4">
    <source>
        <dbReference type="ARBA" id="ARBA00022536"/>
    </source>
</evidence>
<feature type="compositionally biased region" description="Acidic residues" evidence="17">
    <location>
        <begin position="595"/>
        <end position="604"/>
    </location>
</feature>
<keyword evidence="13" id="KW-0325">Glycoprotein</keyword>
<feature type="disulfide bond" evidence="14">
    <location>
        <begin position="666"/>
        <end position="679"/>
    </location>
</feature>
<dbReference type="CDD" id="cd04280">
    <property type="entry name" value="ZnMc_astacin_like"/>
    <property type="match status" value="1"/>
</dbReference>
<evidence type="ECO:0000256" key="12">
    <source>
        <dbReference type="ARBA" id="ARBA00023157"/>
    </source>
</evidence>
<proteinExistence type="predicted"/>
<evidence type="ECO:0000256" key="5">
    <source>
        <dbReference type="ARBA" id="ARBA00022670"/>
    </source>
</evidence>
<feature type="domain" description="ShKT" evidence="19">
    <location>
        <begin position="650"/>
        <end position="682"/>
    </location>
</feature>
<dbReference type="InterPro" id="IPR006026">
    <property type="entry name" value="Peptidase_Metallo"/>
</dbReference>
<dbReference type="Gene3D" id="3.40.390.10">
    <property type="entry name" value="Collagenase (Catalytic Domain)"/>
    <property type="match status" value="1"/>
</dbReference>
<evidence type="ECO:0000256" key="10">
    <source>
        <dbReference type="ARBA" id="ARBA00023049"/>
    </source>
</evidence>
<evidence type="ECO:0000256" key="1">
    <source>
        <dbReference type="ARBA" id="ARBA00002657"/>
    </source>
</evidence>
<dbReference type="PROSITE" id="PS00022">
    <property type="entry name" value="EGF_1"/>
    <property type="match status" value="1"/>
</dbReference>
<evidence type="ECO:0000256" key="7">
    <source>
        <dbReference type="ARBA" id="ARBA00022729"/>
    </source>
</evidence>
<comment type="function">
    <text evidence="1">Metalloprotease.</text>
</comment>
<evidence type="ECO:0000256" key="15">
    <source>
        <dbReference type="PROSITE-ProRule" id="PRU01211"/>
    </source>
</evidence>
<dbReference type="PANTHER" id="PTHR10127">
    <property type="entry name" value="DISCOIDIN, CUB, EGF, LAMININ , AND ZINC METALLOPROTEASE DOMAIN CONTAINING"/>
    <property type="match status" value="1"/>
</dbReference>
<dbReference type="EMBL" id="CATQJL010000001">
    <property type="protein sequence ID" value="CAJ0591280.1"/>
    <property type="molecule type" value="Genomic_DNA"/>
</dbReference>
<dbReference type="PROSITE" id="PS01180">
    <property type="entry name" value="CUB"/>
    <property type="match status" value="1"/>
</dbReference>
<evidence type="ECO:0000256" key="11">
    <source>
        <dbReference type="ARBA" id="ARBA00023145"/>
    </source>
</evidence>
<dbReference type="InterPro" id="IPR001506">
    <property type="entry name" value="Peptidase_M12A"/>
</dbReference>
<dbReference type="Proteomes" id="UP001176961">
    <property type="component" value="Unassembled WGS sequence"/>
</dbReference>